<name>A0A8H9FUL3_9MICO</name>
<reference evidence="1" key="1">
    <citation type="journal article" date="2014" name="Int. J. Syst. Evol. Microbiol.">
        <title>Complete genome sequence of Corynebacterium casei LMG S-19264T (=DSM 44701T), isolated from a smear-ripened cheese.</title>
        <authorList>
            <consortium name="US DOE Joint Genome Institute (JGI-PGF)"/>
            <person name="Walter F."/>
            <person name="Albersmeier A."/>
            <person name="Kalinowski J."/>
            <person name="Ruckert C."/>
        </authorList>
    </citation>
    <scope>NUCLEOTIDE SEQUENCE</scope>
    <source>
        <strain evidence="1">CGMCC 1.10749</strain>
    </source>
</reference>
<evidence type="ECO:0000313" key="2">
    <source>
        <dbReference type="Proteomes" id="UP000628079"/>
    </source>
</evidence>
<evidence type="ECO:0000313" key="1">
    <source>
        <dbReference type="EMBL" id="GGB77864.1"/>
    </source>
</evidence>
<protein>
    <recommendedName>
        <fullName evidence="3">DUF559 domain-containing protein</fullName>
    </recommendedName>
</protein>
<evidence type="ECO:0008006" key="3">
    <source>
        <dbReference type="Google" id="ProtNLM"/>
    </source>
</evidence>
<proteinExistence type="predicted"/>
<gene>
    <name evidence="1" type="ORF">GCM10011314_16900</name>
</gene>
<organism evidence="1 2">
    <name type="scientific">Knoellia flava</name>
    <dbReference type="NCBI Taxonomy" id="913969"/>
    <lineage>
        <taxon>Bacteria</taxon>
        <taxon>Bacillati</taxon>
        <taxon>Actinomycetota</taxon>
        <taxon>Actinomycetes</taxon>
        <taxon>Micrococcales</taxon>
        <taxon>Intrasporangiaceae</taxon>
        <taxon>Knoellia</taxon>
    </lineage>
</organism>
<accession>A0A8H9FUL3</accession>
<sequence>MTDRRLSRLEVPAARGQRFFTLTEIRAAGVTREQRRQHVEAERWRSIPNRGIVVDRGPLDPANAWRAALAEVACSARLGGVTALQAAGVGGLTDTAIHVWVTKSTRKGMPTTAPNVVLHESRRWGVDDATSVGIPRAKPGVAAVQAALWSRTVREASLMLVLPVQQRVVTADHLIEIFDRVHRHEFRTVLRQVLEDIRAGSHSMNELDFVNMCRAHGIPAPAQQVARHGPDGRIYLDCRWEGSGVTLEIQGAGHGQLLNTLDDDLRLLGLATDGDVALSVSVLTLRVDAARWFQRFGELLRVRGASVPTLRPAG</sequence>
<dbReference type="Proteomes" id="UP000628079">
    <property type="component" value="Unassembled WGS sequence"/>
</dbReference>
<reference evidence="1" key="2">
    <citation type="submission" date="2020-09" db="EMBL/GenBank/DDBJ databases">
        <authorList>
            <person name="Sun Q."/>
            <person name="Zhou Y."/>
        </authorList>
    </citation>
    <scope>NUCLEOTIDE SEQUENCE</scope>
    <source>
        <strain evidence="1">CGMCC 1.10749</strain>
    </source>
</reference>
<dbReference type="EMBL" id="BMEA01000001">
    <property type="protein sequence ID" value="GGB77864.1"/>
    <property type="molecule type" value="Genomic_DNA"/>
</dbReference>
<dbReference type="AlphaFoldDB" id="A0A8H9FUL3"/>
<comment type="caution">
    <text evidence="1">The sequence shown here is derived from an EMBL/GenBank/DDBJ whole genome shotgun (WGS) entry which is preliminary data.</text>
</comment>